<dbReference type="SMART" id="SM00342">
    <property type="entry name" value="HTH_ARAC"/>
    <property type="match status" value="1"/>
</dbReference>
<dbReference type="InterPro" id="IPR003313">
    <property type="entry name" value="AraC-bd"/>
</dbReference>
<reference evidence="4 5" key="1">
    <citation type="submission" date="2017-04" db="EMBL/GenBank/DDBJ databases">
        <authorList>
            <person name="Afonso C.L."/>
            <person name="Miller P.J."/>
            <person name="Scott M.A."/>
            <person name="Spackman E."/>
            <person name="Goraichik I."/>
            <person name="Dimitrov K.M."/>
            <person name="Suarez D.L."/>
            <person name="Swayne D.E."/>
        </authorList>
    </citation>
    <scope>NUCLEOTIDE SEQUENCE [LARGE SCALE GENOMIC DNA]</scope>
    <source>
        <strain evidence="4 5">DSM 22418</strain>
    </source>
</reference>
<name>A0A1X7JAJ7_9SPHI</name>
<accession>A0A1X7JAJ7</accession>
<sequence>MNLDIRAVETFNLTHFKHEYQNDYRLLHHVVDGRNKISKPHKHDFYLLFLIEQGSGTHTIDFHTHKVQDRQLHILLPNQTHTWDLGEQTDGYQFMINQQVFESFQSAIHIHYLRRFDSQVFDLKEEAFNTLLHEFQQLNKDLQISQQIPWQIVYTRSQLLSLLISKEIETHLDGLVENKLHPTVLHFINLVDRHFIAQKTVAFYADKLHITANYLNILCKRDLQVSALHIIQQRVVQEAKGLLKNTNSSIKEIAYSLGFLDSSYFSNYFKNQVGTTPRQYQIQL</sequence>
<dbReference type="PROSITE" id="PS01124">
    <property type="entry name" value="HTH_ARAC_FAMILY_2"/>
    <property type="match status" value="1"/>
</dbReference>
<keyword evidence="1" id="KW-0805">Transcription regulation</keyword>
<dbReference type="Pfam" id="PF02311">
    <property type="entry name" value="AraC_binding"/>
    <property type="match status" value="1"/>
</dbReference>
<keyword evidence="5" id="KW-1185">Reference proteome</keyword>
<dbReference type="PRINTS" id="PR00032">
    <property type="entry name" value="HTHARAC"/>
</dbReference>
<evidence type="ECO:0000313" key="5">
    <source>
        <dbReference type="Proteomes" id="UP000192980"/>
    </source>
</evidence>
<dbReference type="InterPro" id="IPR009057">
    <property type="entry name" value="Homeodomain-like_sf"/>
</dbReference>
<keyword evidence="2 4" id="KW-0238">DNA-binding</keyword>
<dbReference type="PANTHER" id="PTHR43280">
    <property type="entry name" value="ARAC-FAMILY TRANSCRIPTIONAL REGULATOR"/>
    <property type="match status" value="1"/>
</dbReference>
<dbReference type="InterPro" id="IPR020449">
    <property type="entry name" value="Tscrpt_reg_AraC-type_HTH"/>
</dbReference>
<dbReference type="PANTHER" id="PTHR43280:SF32">
    <property type="entry name" value="TRANSCRIPTIONAL REGULATORY PROTEIN"/>
    <property type="match status" value="1"/>
</dbReference>
<dbReference type="Proteomes" id="UP000192980">
    <property type="component" value="Unassembled WGS sequence"/>
</dbReference>
<dbReference type="STRING" id="561061.SAMN05660862_1638"/>
<dbReference type="AlphaFoldDB" id="A0A1X7JAJ7"/>
<dbReference type="Gene3D" id="1.10.10.60">
    <property type="entry name" value="Homeodomain-like"/>
    <property type="match status" value="1"/>
</dbReference>
<dbReference type="RefSeq" id="WP_085472390.1">
    <property type="nucleotide sequence ID" value="NZ_CP038029.1"/>
</dbReference>
<dbReference type="SUPFAM" id="SSF51215">
    <property type="entry name" value="Regulatory protein AraC"/>
    <property type="match status" value="1"/>
</dbReference>
<dbReference type="OrthoDB" id="2585681at2"/>
<evidence type="ECO:0000256" key="2">
    <source>
        <dbReference type="ARBA" id="ARBA00023125"/>
    </source>
</evidence>
<dbReference type="SUPFAM" id="SSF46689">
    <property type="entry name" value="Homeodomain-like"/>
    <property type="match status" value="1"/>
</dbReference>
<organism evidence="4 5">
    <name type="scientific">Sphingobacterium psychroaquaticum</name>
    <dbReference type="NCBI Taxonomy" id="561061"/>
    <lineage>
        <taxon>Bacteria</taxon>
        <taxon>Pseudomonadati</taxon>
        <taxon>Bacteroidota</taxon>
        <taxon>Sphingobacteriia</taxon>
        <taxon>Sphingobacteriales</taxon>
        <taxon>Sphingobacteriaceae</taxon>
        <taxon>Sphingobacterium</taxon>
    </lineage>
</organism>
<evidence type="ECO:0000256" key="1">
    <source>
        <dbReference type="ARBA" id="ARBA00023015"/>
    </source>
</evidence>
<dbReference type="EMBL" id="FXAU01000002">
    <property type="protein sequence ID" value="SMG24377.1"/>
    <property type="molecule type" value="Genomic_DNA"/>
</dbReference>
<gene>
    <name evidence="4" type="ORF">SAMN05660862_1638</name>
</gene>
<dbReference type="GO" id="GO:0003700">
    <property type="term" value="F:DNA-binding transcription factor activity"/>
    <property type="evidence" value="ECO:0007669"/>
    <property type="project" value="InterPro"/>
</dbReference>
<keyword evidence="3" id="KW-0804">Transcription</keyword>
<dbReference type="GO" id="GO:0043565">
    <property type="term" value="F:sequence-specific DNA binding"/>
    <property type="evidence" value="ECO:0007669"/>
    <property type="project" value="InterPro"/>
</dbReference>
<proteinExistence type="predicted"/>
<evidence type="ECO:0000256" key="3">
    <source>
        <dbReference type="ARBA" id="ARBA00023163"/>
    </source>
</evidence>
<dbReference type="Pfam" id="PF12833">
    <property type="entry name" value="HTH_18"/>
    <property type="match status" value="1"/>
</dbReference>
<evidence type="ECO:0000313" key="4">
    <source>
        <dbReference type="EMBL" id="SMG24377.1"/>
    </source>
</evidence>
<dbReference type="InterPro" id="IPR018060">
    <property type="entry name" value="HTH_AraC"/>
</dbReference>
<dbReference type="InterPro" id="IPR037923">
    <property type="entry name" value="HTH-like"/>
</dbReference>
<protein>
    <submittedName>
        <fullName evidence="4">AraC-type DNA-binding protein</fullName>
    </submittedName>
</protein>